<proteinExistence type="predicted"/>
<evidence type="ECO:0000313" key="3">
    <source>
        <dbReference type="EMBL" id="AKM78400.1"/>
    </source>
</evidence>
<evidence type="ECO:0000313" key="4">
    <source>
        <dbReference type="Proteomes" id="UP000035656"/>
    </source>
</evidence>
<dbReference type="AlphaFoldDB" id="A0A0G4ASW1"/>
<dbReference type="Pfam" id="PF11127">
    <property type="entry name" value="YgaP-like_TM"/>
    <property type="match status" value="1"/>
</dbReference>
<dbReference type="STRING" id="1619007.UX70_C0001G0689"/>
<feature type="transmembrane region" description="Helical" evidence="1">
    <location>
        <begin position="61"/>
        <end position="83"/>
    </location>
</feature>
<feature type="transmembrane region" description="Helical" evidence="1">
    <location>
        <begin position="31"/>
        <end position="49"/>
    </location>
</feature>
<evidence type="ECO:0000256" key="1">
    <source>
        <dbReference type="SAM" id="Phobius"/>
    </source>
</evidence>
<sequence length="89" mass="9894">MAGRKIFFSRNKKGRIKIFTHMCNDIKNIGAVNRAIRAIVGLVLVFFAWKYEGGFSVSLTAGIIGVALIISSITGFCFIVRLVKNTKRE</sequence>
<gene>
    <name evidence="3" type="ORF">UX70_C0001G0689</name>
</gene>
<keyword evidence="1" id="KW-0812">Transmembrane</keyword>
<reference evidence="3 4" key="1">
    <citation type="journal article" date="2015" name="Nature">
        <title>rRNA introns, odd ribosomes, and small enigmatic genomes across a large radiation of phyla.</title>
        <authorList>
            <person name="Brown C.T."/>
            <person name="Hug L.A."/>
            <person name="Thomas B.C."/>
            <person name="Sharon I."/>
            <person name="Castelle C.J."/>
            <person name="Singh A."/>
            <person name="Wilkins M.J."/>
            <person name="Williams K.H."/>
            <person name="Banfield J.F."/>
        </authorList>
    </citation>
    <scope>NUCLEOTIDE SEQUENCE [LARGE SCALE GENOMIC DNA]</scope>
</reference>
<organism evidence="3 4">
    <name type="scientific">Candidatus Wolfebacteria bacterium GW2011_GWB1_47_1</name>
    <dbReference type="NCBI Taxonomy" id="1619007"/>
    <lineage>
        <taxon>Bacteria</taxon>
        <taxon>Candidatus Wolfeibacteriota</taxon>
    </lineage>
</organism>
<dbReference type="InterPro" id="IPR021309">
    <property type="entry name" value="YgaP-like_TM"/>
</dbReference>
<dbReference type="KEGG" id="pwo:UX70_C0001G0689"/>
<accession>A0A0G4ASW1</accession>
<keyword evidence="1" id="KW-1133">Transmembrane helix</keyword>
<dbReference type="Proteomes" id="UP000035656">
    <property type="component" value="Chromosome"/>
</dbReference>
<dbReference type="EMBL" id="CP011209">
    <property type="protein sequence ID" value="AKM78400.1"/>
    <property type="molecule type" value="Genomic_DNA"/>
</dbReference>
<keyword evidence="1" id="KW-0472">Membrane</keyword>
<feature type="domain" description="Inner membrane protein YgaP-like transmembrane" evidence="2">
    <location>
        <begin position="27"/>
        <end position="84"/>
    </location>
</feature>
<protein>
    <recommendedName>
        <fullName evidence="2">Inner membrane protein YgaP-like transmembrane domain-containing protein</fullName>
    </recommendedName>
</protein>
<evidence type="ECO:0000259" key="2">
    <source>
        <dbReference type="Pfam" id="PF11127"/>
    </source>
</evidence>
<name>A0A0G4ASW1_9BACT</name>